<proteinExistence type="predicted"/>
<dbReference type="EMBL" id="CM055106">
    <property type="protein sequence ID" value="KAJ7528429.1"/>
    <property type="molecule type" value="Genomic_DNA"/>
</dbReference>
<name>A0ACC2BG56_DIPCM</name>
<organism evidence="1 2">
    <name type="scientific">Diphasiastrum complanatum</name>
    <name type="common">Issler's clubmoss</name>
    <name type="synonym">Lycopodium complanatum</name>
    <dbReference type="NCBI Taxonomy" id="34168"/>
    <lineage>
        <taxon>Eukaryota</taxon>
        <taxon>Viridiplantae</taxon>
        <taxon>Streptophyta</taxon>
        <taxon>Embryophyta</taxon>
        <taxon>Tracheophyta</taxon>
        <taxon>Lycopodiopsida</taxon>
        <taxon>Lycopodiales</taxon>
        <taxon>Lycopodiaceae</taxon>
        <taxon>Lycopodioideae</taxon>
        <taxon>Diphasiastrum</taxon>
    </lineage>
</organism>
<keyword evidence="2" id="KW-1185">Reference proteome</keyword>
<evidence type="ECO:0000313" key="1">
    <source>
        <dbReference type="EMBL" id="KAJ7528429.1"/>
    </source>
</evidence>
<sequence>METKRTIRTLIETIQPLLQQLQFMNNHGCREREREREGQLSWIALFIGTFTTHYLPLTLRNRLKSGYYHSILDSELLLSSSKFVLSSQPNEGLNRVHDGNHHKENDSLTIGFPTEEHWQPLYSSPNRSSLRVEDYFLFVNEGDQRNTAPPTRLNHK</sequence>
<accession>A0ACC2BG56</accession>
<gene>
    <name evidence="1" type="ORF">O6H91_15G003200</name>
</gene>
<comment type="caution">
    <text evidence="1">The sequence shown here is derived from an EMBL/GenBank/DDBJ whole genome shotgun (WGS) entry which is preliminary data.</text>
</comment>
<protein>
    <submittedName>
        <fullName evidence="1">Uncharacterized protein</fullName>
    </submittedName>
</protein>
<evidence type="ECO:0000313" key="2">
    <source>
        <dbReference type="Proteomes" id="UP001162992"/>
    </source>
</evidence>
<reference evidence="2" key="1">
    <citation type="journal article" date="2024" name="Proc. Natl. Acad. Sci. U.S.A.">
        <title>Extraordinary preservation of gene collinearity over three hundred million years revealed in homosporous lycophytes.</title>
        <authorList>
            <person name="Li C."/>
            <person name="Wickell D."/>
            <person name="Kuo L.Y."/>
            <person name="Chen X."/>
            <person name="Nie B."/>
            <person name="Liao X."/>
            <person name="Peng D."/>
            <person name="Ji J."/>
            <person name="Jenkins J."/>
            <person name="Williams M."/>
            <person name="Shu S."/>
            <person name="Plott C."/>
            <person name="Barry K."/>
            <person name="Rajasekar S."/>
            <person name="Grimwood J."/>
            <person name="Han X."/>
            <person name="Sun S."/>
            <person name="Hou Z."/>
            <person name="He W."/>
            <person name="Dai G."/>
            <person name="Sun C."/>
            <person name="Schmutz J."/>
            <person name="Leebens-Mack J.H."/>
            <person name="Li F.W."/>
            <person name="Wang L."/>
        </authorList>
    </citation>
    <scope>NUCLEOTIDE SEQUENCE [LARGE SCALE GENOMIC DNA]</scope>
    <source>
        <strain evidence="2">cv. PW_Plant_1</strain>
    </source>
</reference>
<dbReference type="Proteomes" id="UP001162992">
    <property type="component" value="Chromosome 15"/>
</dbReference>